<evidence type="ECO:0000313" key="4">
    <source>
        <dbReference type="Proteomes" id="UP000215332"/>
    </source>
</evidence>
<sequence length="276" mass="30912">MSTLYHTVIGAGETPVVWCHGVFGQGRNFTSVAKALVASDPHRWRAILLDLPNHGRSPWTDTVSYPQMSDAVARTIHDLADGQPVHLLGHSMGGKVAMRTVLDHPDLIRTLAVVDISPVRYNMAHTFGPRVQGMLTMPLGQLRTRADAEAHLRRYEPAAPIRQFLLQNLRRDVHAASKEQWYWQMNLPVIAENLPTLGDWPPAEGRSWDGPVLWMGGGNSPYVLDEYHPAMQELFAQVRRVTVKNCGHWVHADQPSVFVQVLKSFLAMAEQQTPRA</sequence>
<dbReference type="RefSeq" id="WP_021103404.1">
    <property type="nucleotide sequence ID" value="NZ_LT906441.1"/>
</dbReference>
<evidence type="ECO:0000256" key="1">
    <source>
        <dbReference type="ARBA" id="ARBA00022801"/>
    </source>
</evidence>
<dbReference type="Proteomes" id="UP000215332">
    <property type="component" value="Chromosome 1"/>
</dbReference>
<dbReference type="eggNOG" id="COG2267">
    <property type="taxonomic scope" value="Bacteria"/>
</dbReference>
<dbReference type="EMBL" id="LT906441">
    <property type="protein sequence ID" value="SNV36643.1"/>
    <property type="molecule type" value="Genomic_DNA"/>
</dbReference>
<gene>
    <name evidence="3" type="primary">ybfF</name>
    <name evidence="3" type="ORF">SAMEA4412665_01390</name>
</gene>
<keyword evidence="1 3" id="KW-0378">Hydrolase</keyword>
<dbReference type="Gene3D" id="3.40.50.1820">
    <property type="entry name" value="alpha/beta hydrolase"/>
    <property type="match status" value="1"/>
</dbReference>
<accession>A0A239WRU3</accession>
<protein>
    <submittedName>
        <fullName evidence="3">Esterase ybfF</fullName>
        <ecNumber evidence="3">3.1.-.-</ecNumber>
    </submittedName>
</protein>
<feature type="domain" description="AB hydrolase-1" evidence="2">
    <location>
        <begin position="15"/>
        <end position="254"/>
    </location>
</feature>
<evidence type="ECO:0000313" key="3">
    <source>
        <dbReference type="EMBL" id="SNV36643.1"/>
    </source>
</evidence>
<dbReference type="SUPFAM" id="SSF53474">
    <property type="entry name" value="alpha/beta-Hydrolases"/>
    <property type="match status" value="1"/>
</dbReference>
<dbReference type="InterPro" id="IPR029058">
    <property type="entry name" value="AB_hydrolase_fold"/>
</dbReference>
<reference evidence="3 4" key="1">
    <citation type="submission" date="2017-06" db="EMBL/GenBank/DDBJ databases">
        <authorList>
            <consortium name="Pathogen Informatics"/>
        </authorList>
    </citation>
    <scope>NUCLEOTIDE SEQUENCE [LARGE SCALE GENOMIC DNA]</scope>
    <source>
        <strain evidence="3 4">NCTC11865</strain>
    </source>
</reference>
<dbReference type="PANTHER" id="PTHR46118:SF4">
    <property type="entry name" value="PROTEIN ABHD11"/>
    <property type="match status" value="1"/>
</dbReference>
<dbReference type="InterPro" id="IPR000073">
    <property type="entry name" value="AB_hydrolase_1"/>
</dbReference>
<dbReference type="KEGG" id="cgrn:4412665_01390"/>
<dbReference type="GO" id="GO:0052689">
    <property type="term" value="F:carboxylic ester hydrolase activity"/>
    <property type="evidence" value="ECO:0007669"/>
    <property type="project" value="TreeGrafter"/>
</dbReference>
<proteinExistence type="predicted"/>
<evidence type="ECO:0000259" key="2">
    <source>
        <dbReference type="Pfam" id="PF00561"/>
    </source>
</evidence>
<dbReference type="AlphaFoldDB" id="A0A239WRU3"/>
<dbReference type="Pfam" id="PF00561">
    <property type="entry name" value="Abhydrolase_1"/>
    <property type="match status" value="1"/>
</dbReference>
<dbReference type="EC" id="3.1.-.-" evidence="3"/>
<name>A0A239WRU3_9ACTN</name>
<dbReference type="PANTHER" id="PTHR46118">
    <property type="entry name" value="PROTEIN ABHD11"/>
    <property type="match status" value="1"/>
</dbReference>
<dbReference type="PRINTS" id="PR00111">
    <property type="entry name" value="ABHYDROLASE"/>
</dbReference>
<organism evidence="3 4">
    <name type="scientific">Cutibacterium granulosum</name>
    <dbReference type="NCBI Taxonomy" id="33011"/>
    <lineage>
        <taxon>Bacteria</taxon>
        <taxon>Bacillati</taxon>
        <taxon>Actinomycetota</taxon>
        <taxon>Actinomycetes</taxon>
        <taxon>Propionibacteriales</taxon>
        <taxon>Propionibacteriaceae</taxon>
        <taxon>Cutibacterium</taxon>
    </lineage>
</organism>